<dbReference type="EMBL" id="BARS01017573">
    <property type="protein sequence ID" value="GAF86185.1"/>
    <property type="molecule type" value="Genomic_DNA"/>
</dbReference>
<proteinExistence type="predicted"/>
<organism evidence="1">
    <name type="scientific">marine sediment metagenome</name>
    <dbReference type="NCBI Taxonomy" id="412755"/>
    <lineage>
        <taxon>unclassified sequences</taxon>
        <taxon>metagenomes</taxon>
        <taxon>ecological metagenomes</taxon>
    </lineage>
</organism>
<comment type="caution">
    <text evidence="1">The sequence shown here is derived from an EMBL/GenBank/DDBJ whole genome shotgun (WGS) entry which is preliminary data.</text>
</comment>
<gene>
    <name evidence="1" type="ORF">S01H1_28726</name>
</gene>
<evidence type="ECO:0000313" key="1">
    <source>
        <dbReference type="EMBL" id="GAF86185.1"/>
    </source>
</evidence>
<feature type="non-terminal residue" evidence="1">
    <location>
        <position position="42"/>
    </location>
</feature>
<sequence length="42" mass="5211">MSKQLHKNFTDDQVKSLLKSYLDKKIKINYILQMLKIKRRRF</sequence>
<reference evidence="1" key="1">
    <citation type="journal article" date="2014" name="Front. Microbiol.">
        <title>High frequency of phylogenetically diverse reductive dehalogenase-homologous genes in deep subseafloor sedimentary metagenomes.</title>
        <authorList>
            <person name="Kawai M."/>
            <person name="Futagami T."/>
            <person name="Toyoda A."/>
            <person name="Takaki Y."/>
            <person name="Nishi S."/>
            <person name="Hori S."/>
            <person name="Arai W."/>
            <person name="Tsubouchi T."/>
            <person name="Morono Y."/>
            <person name="Uchiyama I."/>
            <person name="Ito T."/>
            <person name="Fujiyama A."/>
            <person name="Inagaki F."/>
            <person name="Takami H."/>
        </authorList>
    </citation>
    <scope>NUCLEOTIDE SEQUENCE</scope>
    <source>
        <strain evidence="1">Expedition CK06-06</strain>
    </source>
</reference>
<name>X0UCH5_9ZZZZ</name>
<dbReference type="AlphaFoldDB" id="X0UCH5"/>
<accession>X0UCH5</accession>
<protein>
    <submittedName>
        <fullName evidence="1">Uncharacterized protein</fullName>
    </submittedName>
</protein>